<proteinExistence type="predicted"/>
<accession>A0A2G2WQE3</accession>
<feature type="transmembrane region" description="Helical" evidence="1">
    <location>
        <begin position="20"/>
        <end position="43"/>
    </location>
</feature>
<protein>
    <submittedName>
        <fullName evidence="2">Sodium/hydrogen exchanger 3</fullName>
    </submittedName>
</protein>
<evidence type="ECO:0000313" key="3">
    <source>
        <dbReference type="Proteomes" id="UP000224567"/>
    </source>
</evidence>
<keyword evidence="1" id="KW-1133">Transmembrane helix</keyword>
<keyword evidence="1" id="KW-0812">Transmembrane</keyword>
<evidence type="ECO:0000256" key="1">
    <source>
        <dbReference type="SAM" id="Phobius"/>
    </source>
</evidence>
<dbReference type="Proteomes" id="UP000224567">
    <property type="component" value="Unassembled WGS sequence"/>
</dbReference>
<keyword evidence="1" id="KW-0472">Membrane</keyword>
<gene>
    <name evidence="2" type="ORF">CQW23_11607</name>
</gene>
<dbReference type="STRING" id="33114.A0A2G2WQE3"/>
<feature type="transmembrane region" description="Helical" evidence="1">
    <location>
        <begin position="55"/>
        <end position="73"/>
    </location>
</feature>
<evidence type="ECO:0000313" key="2">
    <source>
        <dbReference type="EMBL" id="PHT47399.1"/>
    </source>
</evidence>
<sequence>MAYALASLLPKLGSLATSDHTSVVSINLFVALLCTCIVIDHLLEENRWINESITALIIVSVTSFILHRVKTWFGCSSSCLACKRRNELTPSGVQ</sequence>
<comment type="caution">
    <text evidence="2">The sequence shown here is derived from an EMBL/GenBank/DDBJ whole genome shotgun (WGS) entry which is preliminary data.</text>
</comment>
<dbReference type="AlphaFoldDB" id="A0A2G2WQE3"/>
<reference evidence="2 3" key="1">
    <citation type="journal article" date="2017" name="Genome Biol.">
        <title>New reference genome sequences of hot pepper reveal the massive evolution of plant disease-resistance genes by retroduplication.</title>
        <authorList>
            <person name="Kim S."/>
            <person name="Park J."/>
            <person name="Yeom S.I."/>
            <person name="Kim Y.M."/>
            <person name="Seo E."/>
            <person name="Kim K.T."/>
            <person name="Kim M.S."/>
            <person name="Lee J.M."/>
            <person name="Cheong K."/>
            <person name="Shin H.S."/>
            <person name="Kim S.B."/>
            <person name="Han K."/>
            <person name="Lee J."/>
            <person name="Park M."/>
            <person name="Lee H.A."/>
            <person name="Lee H.Y."/>
            <person name="Lee Y."/>
            <person name="Oh S."/>
            <person name="Lee J.H."/>
            <person name="Choi E."/>
            <person name="Choi E."/>
            <person name="Lee S.E."/>
            <person name="Jeon J."/>
            <person name="Kim H."/>
            <person name="Choi G."/>
            <person name="Song H."/>
            <person name="Lee J."/>
            <person name="Lee S.C."/>
            <person name="Kwon J.K."/>
            <person name="Lee H.Y."/>
            <person name="Koo N."/>
            <person name="Hong Y."/>
            <person name="Kim R.W."/>
            <person name="Kang W.H."/>
            <person name="Huh J.H."/>
            <person name="Kang B.C."/>
            <person name="Yang T.J."/>
            <person name="Lee Y.H."/>
            <person name="Bennetzen J.L."/>
            <person name="Choi D."/>
        </authorList>
    </citation>
    <scope>NUCLEOTIDE SEQUENCE [LARGE SCALE GENOMIC DNA]</scope>
    <source>
        <strain evidence="3">cv. PBC81</strain>
    </source>
</reference>
<keyword evidence="3" id="KW-1185">Reference proteome</keyword>
<name>A0A2G2WQE3_CAPBA</name>
<reference evidence="3" key="2">
    <citation type="journal article" date="2017" name="J. Anim. Genet.">
        <title>Multiple reference genome sequences of hot pepper reveal the massive evolution of plant disease resistance genes by retroduplication.</title>
        <authorList>
            <person name="Kim S."/>
            <person name="Park J."/>
            <person name="Yeom S.-I."/>
            <person name="Kim Y.-M."/>
            <person name="Seo E."/>
            <person name="Kim K.-T."/>
            <person name="Kim M.-S."/>
            <person name="Lee J.M."/>
            <person name="Cheong K."/>
            <person name="Shin H.-S."/>
            <person name="Kim S.-B."/>
            <person name="Han K."/>
            <person name="Lee J."/>
            <person name="Park M."/>
            <person name="Lee H.-A."/>
            <person name="Lee H.-Y."/>
            <person name="Lee Y."/>
            <person name="Oh S."/>
            <person name="Lee J.H."/>
            <person name="Choi E."/>
            <person name="Choi E."/>
            <person name="Lee S.E."/>
            <person name="Jeon J."/>
            <person name="Kim H."/>
            <person name="Choi G."/>
            <person name="Song H."/>
            <person name="Lee J."/>
            <person name="Lee S.-C."/>
            <person name="Kwon J.-K."/>
            <person name="Lee H.-Y."/>
            <person name="Koo N."/>
            <person name="Hong Y."/>
            <person name="Kim R.W."/>
            <person name="Kang W.-H."/>
            <person name="Huh J.H."/>
            <person name="Kang B.-C."/>
            <person name="Yang T.-J."/>
            <person name="Lee Y.-H."/>
            <person name="Bennetzen J.L."/>
            <person name="Choi D."/>
        </authorList>
    </citation>
    <scope>NUCLEOTIDE SEQUENCE [LARGE SCALE GENOMIC DNA]</scope>
    <source>
        <strain evidence="3">cv. PBC81</strain>
    </source>
</reference>
<dbReference type="EMBL" id="MLFT02000005">
    <property type="protein sequence ID" value="PHT47399.1"/>
    <property type="molecule type" value="Genomic_DNA"/>
</dbReference>
<organism evidence="2 3">
    <name type="scientific">Capsicum baccatum</name>
    <name type="common">Peruvian pepper</name>
    <dbReference type="NCBI Taxonomy" id="33114"/>
    <lineage>
        <taxon>Eukaryota</taxon>
        <taxon>Viridiplantae</taxon>
        <taxon>Streptophyta</taxon>
        <taxon>Embryophyta</taxon>
        <taxon>Tracheophyta</taxon>
        <taxon>Spermatophyta</taxon>
        <taxon>Magnoliopsida</taxon>
        <taxon>eudicotyledons</taxon>
        <taxon>Gunneridae</taxon>
        <taxon>Pentapetalae</taxon>
        <taxon>asterids</taxon>
        <taxon>lamiids</taxon>
        <taxon>Solanales</taxon>
        <taxon>Solanaceae</taxon>
        <taxon>Solanoideae</taxon>
        <taxon>Capsiceae</taxon>
        <taxon>Capsicum</taxon>
    </lineage>
</organism>
<dbReference type="OrthoDB" id="196264at2759"/>